<evidence type="ECO:0000256" key="2">
    <source>
        <dbReference type="ARBA" id="ARBA00023125"/>
    </source>
</evidence>
<gene>
    <name evidence="6" type="ORF">OHU27_34270</name>
</gene>
<evidence type="ECO:0000256" key="1">
    <source>
        <dbReference type="ARBA" id="ARBA00023015"/>
    </source>
</evidence>
<accession>A0ABZ1J7R8</accession>
<dbReference type="InterPro" id="IPR036388">
    <property type="entry name" value="WH-like_DNA-bd_sf"/>
</dbReference>
<dbReference type="Gene3D" id="1.10.10.10">
    <property type="entry name" value="Winged helix-like DNA-binding domain superfamily/Winged helix DNA-binding domain"/>
    <property type="match status" value="1"/>
</dbReference>
<dbReference type="InterPro" id="IPR016032">
    <property type="entry name" value="Sig_transdc_resp-reg_C-effctor"/>
</dbReference>
<dbReference type="PANTHER" id="PTHR44688">
    <property type="entry name" value="DNA-BINDING TRANSCRIPTIONAL ACTIVATOR DEVR_DOSR"/>
    <property type="match status" value="1"/>
</dbReference>
<keyword evidence="1" id="KW-0805">Transcription regulation</keyword>
<keyword evidence="2" id="KW-0238">DNA-binding</keyword>
<dbReference type="InterPro" id="IPR000792">
    <property type="entry name" value="Tscrpt_reg_LuxR_C"/>
</dbReference>
<dbReference type="PRINTS" id="PR00038">
    <property type="entry name" value="HTHLUXR"/>
</dbReference>
<keyword evidence="7" id="KW-1185">Reference proteome</keyword>
<evidence type="ECO:0000313" key="6">
    <source>
        <dbReference type="EMBL" id="WTO87238.1"/>
    </source>
</evidence>
<proteinExistence type="predicted"/>
<feature type="compositionally biased region" description="Basic and acidic residues" evidence="4">
    <location>
        <begin position="180"/>
        <end position="198"/>
    </location>
</feature>
<feature type="domain" description="HTH luxR-type" evidence="5">
    <location>
        <begin position="194"/>
        <end position="259"/>
    </location>
</feature>
<dbReference type="Pfam" id="PF00196">
    <property type="entry name" value="GerE"/>
    <property type="match status" value="1"/>
</dbReference>
<dbReference type="CDD" id="cd06170">
    <property type="entry name" value="LuxR_C_like"/>
    <property type="match status" value="1"/>
</dbReference>
<dbReference type="RefSeq" id="WP_406261550.1">
    <property type="nucleotide sequence ID" value="NZ_CP108125.1"/>
</dbReference>
<keyword evidence="3" id="KW-0804">Transcription</keyword>
<organism evidence="6 7">
    <name type="scientific">Streptomyces nigra</name>
    <dbReference type="NCBI Taxonomy" id="1827580"/>
    <lineage>
        <taxon>Bacteria</taxon>
        <taxon>Bacillati</taxon>
        <taxon>Actinomycetota</taxon>
        <taxon>Actinomycetes</taxon>
        <taxon>Kitasatosporales</taxon>
        <taxon>Streptomycetaceae</taxon>
        <taxon>Streptomyces</taxon>
    </lineage>
</organism>
<reference evidence="6 7" key="1">
    <citation type="submission" date="2022-10" db="EMBL/GenBank/DDBJ databases">
        <title>The complete genomes of actinobacterial strains from the NBC collection.</title>
        <authorList>
            <person name="Joergensen T.S."/>
            <person name="Alvarez Arevalo M."/>
            <person name="Sterndorff E.B."/>
            <person name="Faurdal D."/>
            <person name="Vuksanovic O."/>
            <person name="Mourched A.-S."/>
            <person name="Charusanti P."/>
            <person name="Shaw S."/>
            <person name="Blin K."/>
            <person name="Weber T."/>
        </authorList>
    </citation>
    <scope>NUCLEOTIDE SEQUENCE [LARGE SCALE GENOMIC DNA]</scope>
    <source>
        <strain evidence="6 7">NBC_00206</strain>
    </source>
</reference>
<evidence type="ECO:0000256" key="4">
    <source>
        <dbReference type="SAM" id="MobiDB-lite"/>
    </source>
</evidence>
<dbReference type="SMART" id="SM00421">
    <property type="entry name" value="HTH_LUXR"/>
    <property type="match status" value="1"/>
</dbReference>
<evidence type="ECO:0000259" key="5">
    <source>
        <dbReference type="PROSITE" id="PS50043"/>
    </source>
</evidence>
<evidence type="ECO:0000313" key="7">
    <source>
        <dbReference type="Proteomes" id="UP001622690"/>
    </source>
</evidence>
<feature type="region of interest" description="Disordered" evidence="4">
    <location>
        <begin position="180"/>
        <end position="199"/>
    </location>
</feature>
<evidence type="ECO:0000256" key="3">
    <source>
        <dbReference type="ARBA" id="ARBA00023163"/>
    </source>
</evidence>
<dbReference type="SUPFAM" id="SSF46894">
    <property type="entry name" value="C-terminal effector domain of the bipartite response regulators"/>
    <property type="match status" value="1"/>
</dbReference>
<dbReference type="PANTHER" id="PTHR44688:SF16">
    <property type="entry name" value="DNA-BINDING TRANSCRIPTIONAL ACTIVATOR DEVR_DOSR"/>
    <property type="match status" value="1"/>
</dbReference>
<protein>
    <submittedName>
        <fullName evidence="6">LuxR C-terminal-related transcriptional regulator</fullName>
    </submittedName>
</protein>
<dbReference type="EMBL" id="CP108125">
    <property type="protein sequence ID" value="WTO87238.1"/>
    <property type="molecule type" value="Genomic_DNA"/>
</dbReference>
<name>A0ABZ1J7R8_9ACTN</name>
<dbReference type="PROSITE" id="PS50043">
    <property type="entry name" value="HTH_LUXR_2"/>
    <property type="match status" value="1"/>
</dbReference>
<sequence>MADLSQRDYERMLDIAVAVLESRTPESMWHLVGQEILEVLHATTTIFVDLRWRERTGHTEGWAPEWVGRTPLAELVVRRMEQQHPLFCYTASGQRRPATVDEVCDRMDWLRSDCFHEAYEIYGTTRQMALPLPATGDVIRGFIMGRPGRNFTGRETSLAARLQPLLRSVDIHVREMRRLAGADEGHGEPTDPATKARELGITPRELTVLNVLAQGLTAAAIARRLGISVRTVHAHLNGLYRKLETHDRLSTVLLAEDLGLTLPPAQGAHPRSP</sequence>
<dbReference type="Proteomes" id="UP001622690">
    <property type="component" value="Chromosome"/>
</dbReference>